<dbReference type="UniPathway" id="UPA00070">
    <property type="reaction ID" value="UER00120"/>
</dbReference>
<evidence type="ECO:0000256" key="5">
    <source>
        <dbReference type="ARBA" id="ARBA00023239"/>
    </source>
</evidence>
<keyword evidence="5 7" id="KW-0456">Lyase</keyword>
<dbReference type="GO" id="GO:0004590">
    <property type="term" value="F:orotidine-5'-phosphate decarboxylase activity"/>
    <property type="evidence" value="ECO:0007669"/>
    <property type="project" value="UniProtKB-UniRule"/>
</dbReference>
<comment type="pathway">
    <text evidence="1 7">Pyrimidine metabolism; UMP biosynthesis via de novo pathway; UMP from orotate: step 2/2.</text>
</comment>
<dbReference type="GO" id="GO:0006207">
    <property type="term" value="P:'de novo' pyrimidine nucleobase biosynthetic process"/>
    <property type="evidence" value="ECO:0007669"/>
    <property type="project" value="InterPro"/>
</dbReference>
<keyword evidence="3 7" id="KW-0210">Decarboxylase</keyword>
<evidence type="ECO:0000256" key="4">
    <source>
        <dbReference type="ARBA" id="ARBA00022975"/>
    </source>
</evidence>
<feature type="domain" description="Orotidine 5'-phosphate decarboxylase" evidence="8">
    <location>
        <begin position="16"/>
        <end position="262"/>
    </location>
</feature>
<dbReference type="SUPFAM" id="SSF51366">
    <property type="entry name" value="Ribulose-phoshate binding barrel"/>
    <property type="match status" value="1"/>
</dbReference>
<gene>
    <name evidence="7 9" type="primary">pyrF</name>
    <name evidence="9" type="ORF">FWJ32_03235</name>
</gene>
<keyword evidence="10" id="KW-1185">Reference proteome</keyword>
<evidence type="ECO:0000313" key="10">
    <source>
        <dbReference type="Proteomes" id="UP000322976"/>
    </source>
</evidence>
<dbReference type="InterPro" id="IPR011060">
    <property type="entry name" value="RibuloseP-bd_barrel"/>
</dbReference>
<evidence type="ECO:0000256" key="7">
    <source>
        <dbReference type="HAMAP-Rule" id="MF_01215"/>
    </source>
</evidence>
<dbReference type="GO" id="GO:0044205">
    <property type="term" value="P:'de novo' UMP biosynthetic process"/>
    <property type="evidence" value="ECO:0007669"/>
    <property type="project" value="UniProtKB-UniRule"/>
</dbReference>
<dbReference type="Pfam" id="PF00215">
    <property type="entry name" value="OMPdecase"/>
    <property type="match status" value="1"/>
</dbReference>
<dbReference type="RefSeq" id="WP_149544536.1">
    <property type="nucleotide sequence ID" value="NZ_VTPS01000003.1"/>
</dbReference>
<comment type="caution">
    <text evidence="9">The sequence shown here is derived from an EMBL/GenBank/DDBJ whole genome shotgun (WGS) entry which is preliminary data.</text>
</comment>
<dbReference type="HAMAP" id="MF_01215">
    <property type="entry name" value="OMPdecase_type2"/>
    <property type="match status" value="1"/>
</dbReference>
<name>A0A5D8QFJ7_9THEO</name>
<evidence type="ECO:0000313" key="9">
    <source>
        <dbReference type="EMBL" id="TZE82979.1"/>
    </source>
</evidence>
<dbReference type="SMART" id="SM00934">
    <property type="entry name" value="OMPdecase"/>
    <property type="match status" value="1"/>
</dbReference>
<dbReference type="Gene3D" id="3.20.20.70">
    <property type="entry name" value="Aldolase class I"/>
    <property type="match status" value="1"/>
</dbReference>
<feature type="active site" description="Proton donor" evidence="7">
    <location>
        <position position="90"/>
    </location>
</feature>
<dbReference type="PROSITE" id="PS00156">
    <property type="entry name" value="OMPDECASE"/>
    <property type="match status" value="1"/>
</dbReference>
<proteinExistence type="inferred from homology"/>
<dbReference type="InterPro" id="IPR013785">
    <property type="entry name" value="Aldolase_TIM"/>
</dbReference>
<evidence type="ECO:0000256" key="3">
    <source>
        <dbReference type="ARBA" id="ARBA00022793"/>
    </source>
</evidence>
<dbReference type="InterPro" id="IPR018089">
    <property type="entry name" value="OMPdecase_AS"/>
</dbReference>
<dbReference type="EC" id="4.1.1.23" evidence="7"/>
<sequence>MIMQKLQESIGKLNNPFVVGLDTKIDYLPHGVSSVVEFNSGIIDSIYDVVAAVKIQIAMYEERGVEGIEEFYRTAEYAKGRGLMVIADVKRADIGDTAVSYSKAYLSRDCIDFITLNPYLGYDSLAPFFEDSERYDKGVFILVKTSNKSSGDIQNLIVEGRPLYEVVADKVAGWGAVHMDGGYSRIGGVAGATYPDELKRIRGIMRYNYLLIPGYGAQGGTAEDIARALDGDINGILINSSRKVLLAYRKSNKDYREAARNKVLRMKEELRDAFNDRVQ</sequence>
<dbReference type="CDD" id="cd04725">
    <property type="entry name" value="OMP_decarboxylase_like"/>
    <property type="match status" value="1"/>
</dbReference>
<dbReference type="NCBIfam" id="TIGR02127">
    <property type="entry name" value="pyrF_sub2"/>
    <property type="match status" value="1"/>
</dbReference>
<reference evidence="9 10" key="1">
    <citation type="submission" date="2019-08" db="EMBL/GenBank/DDBJ databases">
        <title>Calorimonas adulescens gen. nov., sp. nov., an anaerobic thermophilic bacterium from Sakhalin hot spring.</title>
        <authorList>
            <person name="Khomyakova M.A."/>
            <person name="Merkel A.Y."/>
            <person name="Novikov A."/>
            <person name="Bonch-Osmolovskaya E.A."/>
            <person name="Slobodkin A.I."/>
        </authorList>
    </citation>
    <scope>NUCLEOTIDE SEQUENCE [LARGE SCALE GENOMIC DNA]</scope>
    <source>
        <strain evidence="9 10">A05MB</strain>
    </source>
</reference>
<dbReference type="Proteomes" id="UP000322976">
    <property type="component" value="Unassembled WGS sequence"/>
</dbReference>
<dbReference type="InterPro" id="IPR011995">
    <property type="entry name" value="OMPdecase_type-2"/>
</dbReference>
<comment type="similarity">
    <text evidence="2 7">Belongs to the OMP decarboxylase family. Type 2 subfamily.</text>
</comment>
<evidence type="ECO:0000256" key="1">
    <source>
        <dbReference type="ARBA" id="ARBA00004861"/>
    </source>
</evidence>
<dbReference type="InterPro" id="IPR001754">
    <property type="entry name" value="OMPdeCOase_dom"/>
</dbReference>
<organism evidence="9 10">
    <name type="scientific">Calorimonas adulescens</name>
    <dbReference type="NCBI Taxonomy" id="2606906"/>
    <lineage>
        <taxon>Bacteria</taxon>
        <taxon>Bacillati</taxon>
        <taxon>Bacillota</taxon>
        <taxon>Clostridia</taxon>
        <taxon>Thermoanaerobacterales</taxon>
        <taxon>Thermoanaerobacteraceae</taxon>
        <taxon>Calorimonas</taxon>
    </lineage>
</organism>
<dbReference type="AlphaFoldDB" id="A0A5D8QFJ7"/>
<dbReference type="PANTHER" id="PTHR43375:SF1">
    <property type="entry name" value="OROTIDINE 5'-PHOSPHATE DECARBOXYLASE"/>
    <property type="match status" value="1"/>
</dbReference>
<evidence type="ECO:0000259" key="8">
    <source>
        <dbReference type="SMART" id="SM00934"/>
    </source>
</evidence>
<comment type="catalytic activity">
    <reaction evidence="6 7">
        <text>orotidine 5'-phosphate + H(+) = UMP + CO2</text>
        <dbReference type="Rhea" id="RHEA:11596"/>
        <dbReference type="ChEBI" id="CHEBI:15378"/>
        <dbReference type="ChEBI" id="CHEBI:16526"/>
        <dbReference type="ChEBI" id="CHEBI:57538"/>
        <dbReference type="ChEBI" id="CHEBI:57865"/>
        <dbReference type="EC" id="4.1.1.23"/>
    </reaction>
</comment>
<keyword evidence="4 7" id="KW-0665">Pyrimidine biosynthesis</keyword>
<protein>
    <recommendedName>
        <fullName evidence="7">Orotidine 5'-phosphate decarboxylase</fullName>
        <ecNumber evidence="7">4.1.1.23</ecNumber>
    </recommendedName>
    <alternativeName>
        <fullName evidence="7">OMP decarboxylase</fullName>
        <shortName evidence="7">OMPDCase</shortName>
        <shortName evidence="7">OMPdecase</shortName>
    </alternativeName>
</protein>
<dbReference type="EMBL" id="VTPS01000003">
    <property type="protein sequence ID" value="TZE82979.1"/>
    <property type="molecule type" value="Genomic_DNA"/>
</dbReference>
<evidence type="ECO:0000256" key="2">
    <source>
        <dbReference type="ARBA" id="ARBA00008847"/>
    </source>
</evidence>
<accession>A0A5D8QFJ7</accession>
<dbReference type="PANTHER" id="PTHR43375">
    <property type="entry name" value="OROTIDINE 5'-PHOSPHATE DECARBOXYLASE"/>
    <property type="match status" value="1"/>
</dbReference>
<evidence type="ECO:0000256" key="6">
    <source>
        <dbReference type="ARBA" id="ARBA00049157"/>
    </source>
</evidence>